<gene>
    <name evidence="2" type="ORF">KVT40_000303</name>
</gene>
<proteinExistence type="predicted"/>
<organism evidence="2 3">
    <name type="scientific">Elsinoe batatas</name>
    <dbReference type="NCBI Taxonomy" id="2601811"/>
    <lineage>
        <taxon>Eukaryota</taxon>
        <taxon>Fungi</taxon>
        <taxon>Dikarya</taxon>
        <taxon>Ascomycota</taxon>
        <taxon>Pezizomycotina</taxon>
        <taxon>Dothideomycetes</taxon>
        <taxon>Dothideomycetidae</taxon>
        <taxon>Myriangiales</taxon>
        <taxon>Elsinoaceae</taxon>
        <taxon>Elsinoe</taxon>
    </lineage>
</organism>
<feature type="compositionally biased region" description="Low complexity" evidence="1">
    <location>
        <begin position="59"/>
        <end position="71"/>
    </location>
</feature>
<name>A0A8K0LFD1_9PEZI</name>
<dbReference type="OrthoDB" id="10613483at2759"/>
<feature type="compositionally biased region" description="Polar residues" evidence="1">
    <location>
        <begin position="80"/>
        <end position="95"/>
    </location>
</feature>
<evidence type="ECO:0000256" key="1">
    <source>
        <dbReference type="SAM" id="MobiDB-lite"/>
    </source>
</evidence>
<feature type="compositionally biased region" description="Polar residues" evidence="1">
    <location>
        <begin position="12"/>
        <end position="38"/>
    </location>
</feature>
<protein>
    <submittedName>
        <fullName evidence="2">Uncharacterized protein</fullName>
    </submittedName>
</protein>
<dbReference type="AlphaFoldDB" id="A0A8K0LFD1"/>
<feature type="region of interest" description="Disordered" evidence="1">
    <location>
        <begin position="529"/>
        <end position="577"/>
    </location>
</feature>
<dbReference type="EMBL" id="JAESVG020000001">
    <property type="protein sequence ID" value="KAG8631163.1"/>
    <property type="molecule type" value="Genomic_DNA"/>
</dbReference>
<evidence type="ECO:0000313" key="3">
    <source>
        <dbReference type="Proteomes" id="UP000809789"/>
    </source>
</evidence>
<feature type="compositionally biased region" description="Low complexity" evidence="1">
    <location>
        <begin position="180"/>
        <end position="193"/>
    </location>
</feature>
<dbReference type="Proteomes" id="UP000809789">
    <property type="component" value="Unassembled WGS sequence"/>
</dbReference>
<sequence>MQRAPLIASAGTRDNTGTSSRSKPVSRLCHQQGSTPKGSIQAGGNAPISPPYTPDDSPRSTNSSPPTTHPSIPRRHPARNSPSPTPNNSQGTQPGTYHASPSRVLPDNTRGPSTGPVPSFPSTTIAGLAYHHLASEQAGKEAVNPSPSSSGPPRRNPHRTVSVPTLPHTPPSSRQHNPHPIRSVSYSSLSPSTPSSPPAELPGSSPRSATAPFGPHLTGPNGPPLEVNRATWRPEERISGSSLSSLHTTATEWAVIHVQKASGAPKQPQGPMDGYDAGAARDGDVYLLKRLRYDLRGSVSADYSFVGAPEEGEVLAWREEGGEERGTEGERFVLADGGEGIRVPGEGLVRPVGYVSCVGTGGAVTEGVEVYANRAARWRLRAGRWAMEGCLRMCVGHNAKFECGCTVPRLAGRERETVKVWTLEEGDEIEGKLMKDAWDPARGWCGGNEAKVKKQEEEMSCGGMKTIWRKMRGWCRKGSKGDQGEARKAETAAATSPLMARNGAGDHELQLRPARTGSNALTQMGTEDRQLAQTATQDARLGQATSRDVLLSSTRSKQEVDDEITPVPDSSRIDSTRPTPIVKQDAFTKPPHKVTVTTSDRGLKSKMSPQLGVRTENCCTAGCLRAELYARFHDKVCGCDGLGKRISINLCRNPVRTKLGMLNDGCAVLCGKIKDAWVG</sequence>
<keyword evidence="3" id="KW-1185">Reference proteome</keyword>
<comment type="caution">
    <text evidence="2">The sequence shown here is derived from an EMBL/GenBank/DDBJ whole genome shotgun (WGS) entry which is preliminary data.</text>
</comment>
<accession>A0A8K0LFD1</accession>
<feature type="compositionally biased region" description="Polar residues" evidence="1">
    <location>
        <begin position="529"/>
        <end position="555"/>
    </location>
</feature>
<reference evidence="2" key="1">
    <citation type="submission" date="2021-07" db="EMBL/GenBank/DDBJ databases">
        <title>Elsinoe batatas strain:CRI-CJ2 Genome sequencing and assembly.</title>
        <authorList>
            <person name="Huang L."/>
        </authorList>
    </citation>
    <scope>NUCLEOTIDE SEQUENCE</scope>
    <source>
        <strain evidence="2">CRI-CJ2</strain>
    </source>
</reference>
<feature type="region of interest" description="Disordered" evidence="1">
    <location>
        <begin position="1"/>
        <end position="228"/>
    </location>
</feature>
<evidence type="ECO:0000313" key="2">
    <source>
        <dbReference type="EMBL" id="KAG8631163.1"/>
    </source>
</evidence>